<dbReference type="OMA" id="ECPFPVV"/>
<dbReference type="OrthoDB" id="2018133at2759"/>
<dbReference type="Proteomes" id="UP000070544">
    <property type="component" value="Unassembled WGS sequence"/>
</dbReference>
<dbReference type="InterPro" id="IPR001753">
    <property type="entry name" value="Enoyl-CoA_hydra/iso"/>
</dbReference>
<dbReference type="AlphaFoldDB" id="A0A139AC19"/>
<dbReference type="GO" id="GO:0016829">
    <property type="term" value="F:lyase activity"/>
    <property type="evidence" value="ECO:0007669"/>
    <property type="project" value="UniProtKB-KW"/>
</dbReference>
<sequence length="277" mass="30040">MPRSLPTLANLELSLPSPHILMVRMNRPAALNAFDSGLHNDMVDAMKWYEAEDDIWCCVLTGTGRAFSAGNDLVELSKIGRPEQQRRKRGLDELGFGGLTNRRGLNKPIIAAVNGIAMGGGMELAMACDIIIASDKSRFALPETRVGLSPGAGGAANLHRLIGYHNAMYLIMTAKHISSQEAKWYGLVQEVVPDDKLLETALSLAETIVGNSPDGVRASKAQARHGREVGWIRANLETNGLPETVAMMKGENAVEGPKAFAQKRKPDWRPLAPLPKL</sequence>
<accession>A0A139AC19</accession>
<comment type="similarity">
    <text evidence="1 3">Belongs to the enoyl-CoA hydratase/isomerase family.</text>
</comment>
<dbReference type="CDD" id="cd06558">
    <property type="entry name" value="crotonase-like"/>
    <property type="match status" value="1"/>
</dbReference>
<evidence type="ECO:0000256" key="3">
    <source>
        <dbReference type="RuleBase" id="RU003707"/>
    </source>
</evidence>
<keyword evidence="6" id="KW-1185">Reference proteome</keyword>
<dbReference type="Gene3D" id="3.90.226.10">
    <property type="entry name" value="2-enoyl-CoA Hydratase, Chain A, domain 1"/>
    <property type="match status" value="1"/>
</dbReference>
<keyword evidence="2" id="KW-0456">Lyase</keyword>
<dbReference type="InterPro" id="IPR018376">
    <property type="entry name" value="Enoyl-CoA_hyd/isom_CS"/>
</dbReference>
<dbReference type="Pfam" id="PF00378">
    <property type="entry name" value="ECH_1"/>
    <property type="match status" value="1"/>
</dbReference>
<dbReference type="PANTHER" id="PTHR11941:SF158">
    <property type="entry name" value="ENOYL-COA HYDRATASE (AFU_ORTHOLOGUE AFUA_2G10650)"/>
    <property type="match status" value="1"/>
</dbReference>
<evidence type="ECO:0000256" key="4">
    <source>
        <dbReference type="SAM" id="MobiDB-lite"/>
    </source>
</evidence>
<dbReference type="InterPro" id="IPR029045">
    <property type="entry name" value="ClpP/crotonase-like_dom_sf"/>
</dbReference>
<dbReference type="STRING" id="1344416.A0A139AC19"/>
<dbReference type="GO" id="GO:0005739">
    <property type="term" value="C:mitochondrion"/>
    <property type="evidence" value="ECO:0007669"/>
    <property type="project" value="TreeGrafter"/>
</dbReference>
<evidence type="ECO:0000256" key="1">
    <source>
        <dbReference type="ARBA" id="ARBA00005254"/>
    </source>
</evidence>
<evidence type="ECO:0000313" key="6">
    <source>
        <dbReference type="Proteomes" id="UP000070544"/>
    </source>
</evidence>
<name>A0A139AC19_GONPJ</name>
<dbReference type="FunFam" id="3.90.226.10:FF:000009">
    <property type="entry name" value="Carnitinyl-CoA dehydratase"/>
    <property type="match status" value="1"/>
</dbReference>
<dbReference type="PANTHER" id="PTHR11941">
    <property type="entry name" value="ENOYL-COA HYDRATASE-RELATED"/>
    <property type="match status" value="1"/>
</dbReference>
<reference evidence="5 6" key="1">
    <citation type="journal article" date="2015" name="Genome Biol. Evol.">
        <title>Phylogenomic analyses indicate that early fungi evolved digesting cell walls of algal ancestors of land plants.</title>
        <authorList>
            <person name="Chang Y."/>
            <person name="Wang S."/>
            <person name="Sekimoto S."/>
            <person name="Aerts A.L."/>
            <person name="Choi C."/>
            <person name="Clum A."/>
            <person name="LaButti K.M."/>
            <person name="Lindquist E.A."/>
            <person name="Yee Ngan C."/>
            <person name="Ohm R.A."/>
            <person name="Salamov A.A."/>
            <person name="Grigoriev I.V."/>
            <person name="Spatafora J.W."/>
            <person name="Berbee M.L."/>
        </authorList>
    </citation>
    <scope>NUCLEOTIDE SEQUENCE [LARGE SCALE GENOMIC DNA]</scope>
    <source>
        <strain evidence="5 6">JEL478</strain>
    </source>
</reference>
<feature type="region of interest" description="Disordered" evidence="4">
    <location>
        <begin position="257"/>
        <end position="277"/>
    </location>
</feature>
<dbReference type="PROSITE" id="PS00166">
    <property type="entry name" value="ENOYL_COA_HYDRATASE"/>
    <property type="match status" value="1"/>
</dbReference>
<gene>
    <name evidence="5" type="ORF">M427DRAFT_135928</name>
</gene>
<organism evidence="5 6">
    <name type="scientific">Gonapodya prolifera (strain JEL478)</name>
    <name type="common">Monoblepharis prolifera</name>
    <dbReference type="NCBI Taxonomy" id="1344416"/>
    <lineage>
        <taxon>Eukaryota</taxon>
        <taxon>Fungi</taxon>
        <taxon>Fungi incertae sedis</taxon>
        <taxon>Chytridiomycota</taxon>
        <taxon>Chytridiomycota incertae sedis</taxon>
        <taxon>Monoblepharidomycetes</taxon>
        <taxon>Monoblepharidales</taxon>
        <taxon>Gonapodyaceae</taxon>
        <taxon>Gonapodya</taxon>
    </lineage>
</organism>
<dbReference type="SUPFAM" id="SSF52096">
    <property type="entry name" value="ClpP/crotonase"/>
    <property type="match status" value="1"/>
</dbReference>
<dbReference type="GO" id="GO:0006635">
    <property type="term" value="P:fatty acid beta-oxidation"/>
    <property type="evidence" value="ECO:0007669"/>
    <property type="project" value="TreeGrafter"/>
</dbReference>
<protein>
    <submittedName>
        <fullName evidence="5">Short chain enoyl-CoA hydratase</fullName>
    </submittedName>
</protein>
<proteinExistence type="inferred from homology"/>
<evidence type="ECO:0000256" key="2">
    <source>
        <dbReference type="ARBA" id="ARBA00023239"/>
    </source>
</evidence>
<dbReference type="EMBL" id="KQ965770">
    <property type="protein sequence ID" value="KXS14320.1"/>
    <property type="molecule type" value="Genomic_DNA"/>
</dbReference>
<evidence type="ECO:0000313" key="5">
    <source>
        <dbReference type="EMBL" id="KXS14320.1"/>
    </source>
</evidence>